<dbReference type="EMBL" id="JACSDY010000006">
    <property type="protein sequence ID" value="KAF7425443.1"/>
    <property type="molecule type" value="Genomic_DNA"/>
</dbReference>
<evidence type="ECO:0000256" key="1">
    <source>
        <dbReference type="SAM" id="MobiDB-lite"/>
    </source>
</evidence>
<feature type="compositionally biased region" description="Low complexity" evidence="1">
    <location>
        <begin position="35"/>
        <end position="75"/>
    </location>
</feature>
<reference evidence="2" key="1">
    <citation type="journal article" date="2020" name="G3 (Bethesda)">
        <title>High-Quality Assemblies for Three Invasive Social Wasps from the &lt;i&gt;Vespula&lt;/i&gt; Genus.</title>
        <authorList>
            <person name="Harrop T.W.R."/>
            <person name="Guhlin J."/>
            <person name="McLaughlin G.M."/>
            <person name="Permina E."/>
            <person name="Stockwell P."/>
            <person name="Gilligan J."/>
            <person name="Le Lec M.F."/>
            <person name="Gruber M.A.M."/>
            <person name="Quinn O."/>
            <person name="Lovegrove M."/>
            <person name="Duncan E.J."/>
            <person name="Remnant E.J."/>
            <person name="Van Eeckhoven J."/>
            <person name="Graham B."/>
            <person name="Knapp R.A."/>
            <person name="Langford K.W."/>
            <person name="Kronenberg Z."/>
            <person name="Press M.O."/>
            <person name="Eacker S.M."/>
            <person name="Wilson-Rankin E.E."/>
            <person name="Purcell J."/>
            <person name="Lester P.J."/>
            <person name="Dearden P.K."/>
        </authorList>
    </citation>
    <scope>NUCLEOTIDE SEQUENCE</scope>
    <source>
        <strain evidence="2">Volc-1</strain>
    </source>
</reference>
<gene>
    <name evidence="2" type="ORF">H0235_007881</name>
</gene>
<sequence>MVQMRSRLIVQQQSNNVAVAVAIVTVVAIAVVTASSSKSSSSSSSSSSSNSSSSNNSSSSSSSSSNSSNSSSSSNRAAGCDVRRPPTSTDVRLCRLRVNCLLLSHRRTPLQESSIDEGVHECTIQRYILISDISLSHIVIVFNNDIRRSSLRDLWISSNEV</sequence>
<name>A0A834UA74_VESPE</name>
<accession>A0A834UA74</accession>
<dbReference type="AlphaFoldDB" id="A0A834UA74"/>
<evidence type="ECO:0000313" key="2">
    <source>
        <dbReference type="EMBL" id="KAF7425443.1"/>
    </source>
</evidence>
<dbReference type="Proteomes" id="UP000600918">
    <property type="component" value="Unassembled WGS sequence"/>
</dbReference>
<protein>
    <submittedName>
        <fullName evidence="2">Uncharacterized protein</fullName>
    </submittedName>
</protein>
<comment type="caution">
    <text evidence="2">The sequence shown here is derived from an EMBL/GenBank/DDBJ whole genome shotgun (WGS) entry which is preliminary data.</text>
</comment>
<proteinExistence type="predicted"/>
<keyword evidence="3" id="KW-1185">Reference proteome</keyword>
<organism evidence="2 3">
    <name type="scientific">Vespula pensylvanica</name>
    <name type="common">Western yellow jacket</name>
    <name type="synonym">Wasp</name>
    <dbReference type="NCBI Taxonomy" id="30213"/>
    <lineage>
        <taxon>Eukaryota</taxon>
        <taxon>Metazoa</taxon>
        <taxon>Ecdysozoa</taxon>
        <taxon>Arthropoda</taxon>
        <taxon>Hexapoda</taxon>
        <taxon>Insecta</taxon>
        <taxon>Pterygota</taxon>
        <taxon>Neoptera</taxon>
        <taxon>Endopterygota</taxon>
        <taxon>Hymenoptera</taxon>
        <taxon>Apocrita</taxon>
        <taxon>Aculeata</taxon>
        <taxon>Vespoidea</taxon>
        <taxon>Vespidae</taxon>
        <taxon>Vespinae</taxon>
        <taxon>Vespula</taxon>
    </lineage>
</organism>
<feature type="region of interest" description="Disordered" evidence="1">
    <location>
        <begin position="35"/>
        <end position="84"/>
    </location>
</feature>
<evidence type="ECO:0000313" key="3">
    <source>
        <dbReference type="Proteomes" id="UP000600918"/>
    </source>
</evidence>